<comment type="function">
    <text evidence="6">Responsible for synthesis of pseudouridine from uracil.</text>
</comment>
<evidence type="ECO:0000259" key="8">
    <source>
        <dbReference type="SMART" id="SM00363"/>
    </source>
</evidence>
<dbReference type="InterPro" id="IPR036986">
    <property type="entry name" value="S4_RNA-bd_sf"/>
</dbReference>
<keyword evidence="10" id="KW-1185">Reference proteome</keyword>
<dbReference type="PROSITE" id="PS01129">
    <property type="entry name" value="PSI_RLU"/>
    <property type="match status" value="1"/>
</dbReference>
<dbReference type="Proteomes" id="UP000028702">
    <property type="component" value="Unassembled WGS sequence"/>
</dbReference>
<feature type="domain" description="RNA-binding S4" evidence="8">
    <location>
        <begin position="16"/>
        <end position="78"/>
    </location>
</feature>
<evidence type="ECO:0000256" key="2">
    <source>
        <dbReference type="ARBA" id="ARBA00023235"/>
    </source>
</evidence>
<evidence type="ECO:0000313" key="9">
    <source>
        <dbReference type="EMBL" id="GAK46401.1"/>
    </source>
</evidence>
<dbReference type="EMBL" id="BBIO01000018">
    <property type="protein sequence ID" value="GAK46401.1"/>
    <property type="molecule type" value="Genomic_DNA"/>
</dbReference>
<sequence length="330" mass="36164">MSNVEQVDIRAEDDGVRLDKWLKKRYPGLTQGRVEKLLRTGQVRVDGGRVKSNARLEAGQMVRVPPLGDLSPPPAKPKPKTTPQDRAYVQELVRHKDSSLIVINKPAGLAVQGGSKTERHLDGMLEGLKFDAPERPKLVHRLDRDTSGVLVLARNSKAAAYLGRAFKKKDAHKIYWALTVGVPRPARGTIRMPLAKLGGPGRERVHAAEFEDEEAKNATTHFAVVAQAGQRLAWVAFMPVTGRTHQIRAHAAYALKTPIAGDGKYGGAEAHPGGEIERKLHLHARALDIAHPEGGRLKCTAPLPEHMLKAWKLFGFDPNDDGDPFAELLA</sequence>
<protein>
    <recommendedName>
        <fullName evidence="6">Pseudouridine synthase</fullName>
        <ecNumber evidence="6">5.4.99.-</ecNumber>
    </recommendedName>
</protein>
<evidence type="ECO:0000256" key="7">
    <source>
        <dbReference type="SAM" id="MobiDB-lite"/>
    </source>
</evidence>
<comment type="catalytic activity">
    <reaction evidence="3">
        <text>uridine(1911/1915/1917) in 23S rRNA = pseudouridine(1911/1915/1917) in 23S rRNA</text>
        <dbReference type="Rhea" id="RHEA:42524"/>
        <dbReference type="Rhea" id="RHEA-COMP:10097"/>
        <dbReference type="Rhea" id="RHEA-COMP:10098"/>
        <dbReference type="ChEBI" id="CHEBI:65314"/>
        <dbReference type="ChEBI" id="CHEBI:65315"/>
        <dbReference type="EC" id="5.4.99.23"/>
    </reaction>
</comment>
<comment type="catalytic activity">
    <reaction evidence="6">
        <text>a uridine in RNA = a pseudouridine in RNA</text>
        <dbReference type="Rhea" id="RHEA:48348"/>
        <dbReference type="Rhea" id="RHEA-COMP:12068"/>
        <dbReference type="Rhea" id="RHEA-COMP:12069"/>
        <dbReference type="ChEBI" id="CHEBI:65314"/>
        <dbReference type="ChEBI" id="CHEBI:65315"/>
    </reaction>
</comment>
<dbReference type="AlphaFoldDB" id="A0A081BED3"/>
<evidence type="ECO:0000256" key="1">
    <source>
        <dbReference type="ARBA" id="ARBA00010876"/>
    </source>
</evidence>
<dbReference type="InterPro" id="IPR006225">
    <property type="entry name" value="PsdUridine_synth_RluC/D"/>
</dbReference>
<comment type="similarity">
    <text evidence="1 6">Belongs to the pseudouridine synthase RluA family.</text>
</comment>
<name>A0A081BED3_9HYPH</name>
<dbReference type="PANTHER" id="PTHR21600:SF44">
    <property type="entry name" value="RIBOSOMAL LARGE SUBUNIT PSEUDOURIDINE SYNTHASE D"/>
    <property type="match status" value="1"/>
</dbReference>
<feature type="region of interest" description="Disordered" evidence="7">
    <location>
        <begin position="64"/>
        <end position="84"/>
    </location>
</feature>
<dbReference type="Pfam" id="PF01479">
    <property type="entry name" value="S4"/>
    <property type="match status" value="1"/>
</dbReference>
<feature type="active site" evidence="4">
    <location>
        <position position="143"/>
    </location>
</feature>
<dbReference type="CDD" id="cd02869">
    <property type="entry name" value="PseudoU_synth_RluA_like"/>
    <property type="match status" value="1"/>
</dbReference>
<gene>
    <name evidence="9" type="ORF">M2A_2900</name>
</gene>
<dbReference type="STRING" id="1333998.M2A_2900"/>
<dbReference type="EC" id="5.4.99.-" evidence="6"/>
<accession>A0A081BED3</accession>
<proteinExistence type="inferred from homology"/>
<dbReference type="Pfam" id="PF00849">
    <property type="entry name" value="PseudoU_synth_2"/>
    <property type="match status" value="1"/>
</dbReference>
<reference evidence="9 10" key="1">
    <citation type="submission" date="2014-07" db="EMBL/GenBank/DDBJ databases">
        <title>Tepidicaulis marinum gen. nov., sp. nov., a novel marine bacterium denitrifying nitrate to nitrous oxide strictly under microaerobic conditions.</title>
        <authorList>
            <person name="Takeuchi M."/>
            <person name="Yamagishi T."/>
            <person name="Kamagata Y."/>
            <person name="Oshima K."/>
            <person name="Hattori M."/>
            <person name="Katayama T."/>
            <person name="Hanada S."/>
            <person name="Tamaki H."/>
            <person name="Marumo K."/>
            <person name="Maeda H."/>
            <person name="Nedachi M."/>
            <person name="Iwasaki W."/>
            <person name="Suwa Y."/>
            <person name="Sakata S."/>
        </authorList>
    </citation>
    <scope>NUCLEOTIDE SEQUENCE [LARGE SCALE GENOMIC DNA]</scope>
    <source>
        <strain evidence="9 10">MA2</strain>
    </source>
</reference>
<evidence type="ECO:0000256" key="6">
    <source>
        <dbReference type="RuleBase" id="RU362028"/>
    </source>
</evidence>
<dbReference type="CDD" id="cd00165">
    <property type="entry name" value="S4"/>
    <property type="match status" value="1"/>
</dbReference>
<dbReference type="InterPro" id="IPR002942">
    <property type="entry name" value="S4_RNA-bd"/>
</dbReference>
<dbReference type="InterPro" id="IPR050188">
    <property type="entry name" value="RluA_PseudoU_synthase"/>
</dbReference>
<dbReference type="GO" id="GO:0160140">
    <property type="term" value="F:23S rRNA pseudouridine(1911/1915/1917) synthase activity"/>
    <property type="evidence" value="ECO:0007669"/>
    <property type="project" value="UniProtKB-EC"/>
</dbReference>
<dbReference type="GO" id="GO:0003723">
    <property type="term" value="F:RNA binding"/>
    <property type="evidence" value="ECO:0007669"/>
    <property type="project" value="UniProtKB-KW"/>
</dbReference>
<evidence type="ECO:0000256" key="5">
    <source>
        <dbReference type="PROSITE-ProRule" id="PRU00182"/>
    </source>
</evidence>
<keyword evidence="2 6" id="KW-0413">Isomerase</keyword>
<dbReference type="SUPFAM" id="SSF55120">
    <property type="entry name" value="Pseudouridine synthase"/>
    <property type="match status" value="1"/>
</dbReference>
<dbReference type="InterPro" id="IPR006145">
    <property type="entry name" value="PsdUridine_synth_RsuA/RluA"/>
</dbReference>
<dbReference type="Gene3D" id="3.10.290.10">
    <property type="entry name" value="RNA-binding S4 domain"/>
    <property type="match status" value="1"/>
</dbReference>
<dbReference type="InterPro" id="IPR020103">
    <property type="entry name" value="PsdUridine_synth_cat_dom_sf"/>
</dbReference>
<dbReference type="SUPFAM" id="SSF55174">
    <property type="entry name" value="Alpha-L RNA-binding motif"/>
    <property type="match status" value="1"/>
</dbReference>
<organism evidence="9 10">
    <name type="scientific">Tepidicaulis marinus</name>
    <dbReference type="NCBI Taxonomy" id="1333998"/>
    <lineage>
        <taxon>Bacteria</taxon>
        <taxon>Pseudomonadati</taxon>
        <taxon>Pseudomonadota</taxon>
        <taxon>Alphaproteobacteria</taxon>
        <taxon>Hyphomicrobiales</taxon>
        <taxon>Parvibaculaceae</taxon>
        <taxon>Tepidicaulis</taxon>
    </lineage>
</organism>
<dbReference type="PANTHER" id="PTHR21600">
    <property type="entry name" value="MITOCHONDRIAL RNA PSEUDOURIDINE SYNTHASE"/>
    <property type="match status" value="1"/>
</dbReference>
<dbReference type="InterPro" id="IPR006224">
    <property type="entry name" value="PsdUridine_synth_RluA-like_CS"/>
</dbReference>
<dbReference type="GO" id="GO:0000455">
    <property type="term" value="P:enzyme-directed rRNA pseudouridine synthesis"/>
    <property type="evidence" value="ECO:0007669"/>
    <property type="project" value="UniProtKB-ARBA"/>
</dbReference>
<evidence type="ECO:0000256" key="4">
    <source>
        <dbReference type="PIRSR" id="PIRSR606225-1"/>
    </source>
</evidence>
<dbReference type="PROSITE" id="PS50889">
    <property type="entry name" value="S4"/>
    <property type="match status" value="1"/>
</dbReference>
<comment type="caution">
    <text evidence="9">The sequence shown here is derived from an EMBL/GenBank/DDBJ whole genome shotgun (WGS) entry which is preliminary data.</text>
</comment>
<dbReference type="eggNOG" id="COG0564">
    <property type="taxonomic scope" value="Bacteria"/>
</dbReference>
<keyword evidence="5" id="KW-0694">RNA-binding</keyword>
<dbReference type="Gene3D" id="3.30.2350.10">
    <property type="entry name" value="Pseudouridine synthase"/>
    <property type="match status" value="1"/>
</dbReference>
<evidence type="ECO:0000256" key="3">
    <source>
        <dbReference type="ARBA" id="ARBA00036882"/>
    </source>
</evidence>
<dbReference type="SMART" id="SM00363">
    <property type="entry name" value="S4"/>
    <property type="match status" value="1"/>
</dbReference>
<evidence type="ECO:0000313" key="10">
    <source>
        <dbReference type="Proteomes" id="UP000028702"/>
    </source>
</evidence>
<dbReference type="NCBIfam" id="TIGR00005">
    <property type="entry name" value="rluA_subfam"/>
    <property type="match status" value="1"/>
</dbReference>
<dbReference type="RefSeq" id="WP_045448927.1">
    <property type="nucleotide sequence ID" value="NZ_BBIO01000018.1"/>
</dbReference>